<dbReference type="PANTHER" id="PTHR44329:SF214">
    <property type="entry name" value="PROTEIN KINASE DOMAIN-CONTAINING PROTEIN"/>
    <property type="match status" value="1"/>
</dbReference>
<evidence type="ECO:0000313" key="3">
    <source>
        <dbReference type="EMBL" id="GIL87862.1"/>
    </source>
</evidence>
<dbReference type="InterPro" id="IPR008266">
    <property type="entry name" value="Tyr_kinase_AS"/>
</dbReference>
<organism evidence="3 5">
    <name type="scientific">Volvox reticuliferus</name>
    <dbReference type="NCBI Taxonomy" id="1737510"/>
    <lineage>
        <taxon>Eukaryota</taxon>
        <taxon>Viridiplantae</taxon>
        <taxon>Chlorophyta</taxon>
        <taxon>core chlorophytes</taxon>
        <taxon>Chlorophyceae</taxon>
        <taxon>CS clade</taxon>
        <taxon>Chlamydomonadales</taxon>
        <taxon>Volvocaceae</taxon>
        <taxon>Volvox</taxon>
    </lineage>
</organism>
<dbReference type="InterPro" id="IPR011009">
    <property type="entry name" value="Kinase-like_dom_sf"/>
</dbReference>
<evidence type="ECO:0000256" key="1">
    <source>
        <dbReference type="SAM" id="MobiDB-lite"/>
    </source>
</evidence>
<feature type="region of interest" description="Disordered" evidence="1">
    <location>
        <begin position="498"/>
        <end position="523"/>
    </location>
</feature>
<feature type="domain" description="Protein kinase" evidence="2">
    <location>
        <begin position="2351"/>
        <end position="2638"/>
    </location>
</feature>
<dbReference type="Gene3D" id="3.30.200.20">
    <property type="entry name" value="Phosphorylase Kinase, domain 1"/>
    <property type="match status" value="1"/>
</dbReference>
<feature type="compositionally biased region" description="Pro residues" evidence="1">
    <location>
        <begin position="2341"/>
        <end position="2352"/>
    </location>
</feature>
<feature type="region of interest" description="Disordered" evidence="1">
    <location>
        <begin position="1954"/>
        <end position="1983"/>
    </location>
</feature>
<feature type="region of interest" description="Disordered" evidence="1">
    <location>
        <begin position="181"/>
        <end position="212"/>
    </location>
</feature>
<feature type="compositionally biased region" description="Basic and acidic residues" evidence="1">
    <location>
        <begin position="1754"/>
        <end position="1771"/>
    </location>
</feature>
<reference evidence="3" key="1">
    <citation type="journal article" date="2021" name="Proc. Natl. Acad. Sci. U.S.A.">
        <title>Three genomes in the algal genus Volvox reveal the fate of a haploid sex-determining region after a transition to homothallism.</title>
        <authorList>
            <person name="Yamamoto K."/>
            <person name="Hamaji T."/>
            <person name="Kawai-Toyooka H."/>
            <person name="Matsuzaki R."/>
            <person name="Takahashi F."/>
            <person name="Nishimura Y."/>
            <person name="Kawachi M."/>
            <person name="Noguchi H."/>
            <person name="Minakuchi Y."/>
            <person name="Umen J.G."/>
            <person name="Toyoda A."/>
            <person name="Nozaki H."/>
        </authorList>
    </citation>
    <scope>NUCLEOTIDE SEQUENCE</scope>
    <source>
        <strain evidence="4">NIES-3785</strain>
        <strain evidence="3">NIES-3786</strain>
    </source>
</reference>
<dbReference type="EMBL" id="BNCP01000042">
    <property type="protein sequence ID" value="GIL87862.1"/>
    <property type="molecule type" value="Genomic_DNA"/>
</dbReference>
<dbReference type="GO" id="GO:0004674">
    <property type="term" value="F:protein serine/threonine kinase activity"/>
    <property type="evidence" value="ECO:0007669"/>
    <property type="project" value="TreeGrafter"/>
</dbReference>
<sequence>MPLGALEPVQAQALVRVLVRAAAFWRALWQACILPFHESRALRWPARAKVRGAPAEAPGRLQRQRFRSSRRRHRRCLVPRPAPLPRPLQPPASVSKLEICWRDRRRAWRQRRDRSRGYSTPSVPLRACFRPRSIRRLNLGFKLRRFLLLAHYSHRCSLANVACRAFLSCLVRAIPPQDIPECPEEEERQAGANGSGGIAEASEATRTSAVRSGVGGIGSSDGYGGQVRSCLSGLVLTVGGGVGAAAAASATVTDTDGRGSGGAAGAIASGETWPNSSVLGTGGVGLAQAYTSGRGGGGDGCGMLDRIWQMQEALLAVPALESSGGLVSARDVIIDTNCVLGRGSYTMTCKGRWRGADVAVKIILYDRGTSRKLHSELLPCGATSHPNVIGTLLHFYVQMPSSLQLSTSTSTHLARSGINTPSPAAGAAQAFQVSKLDPPVSDALSSELMYKFSSNTLSNQLPYSHTLDASASGLPDLGLGSPSLPPPLRVHGISRLESTGELSGGGADGPGADGYPTAAQGPRKPYGEMLPAAVFSTSAAMSAHPLSETDPAYSHSAMMLHSSVRQPRPFAAHGRLAAEALGPLYFPQPAAAGSSGLRFASPPAGKGRQATHEAGRTNDSWELPLLSRAQLPTEGSSGRPRRDPTLLEKFSALPANSSDGATAAAAAGSGTGTGGTDDTITLAKAVDLTAAVSVAPRRPLDSVAPPPHPHQSPLPAAVVTARSPAVTGDRAPSALALVMDSSSGRHEDITFGLEVSELPSPLPSHPPPVRAAALNPLTLSPTPRTVVGPLNAAANTANTAIVTAKSATAIAMAASKLAELGSTPEGGWPTVGLTTATAGSHSNTVQATSTEPPGSQSPRIVQQAQTVRSLDPHIPLLCRAGGGGSRGHSAGMCGAVTTNAHCPSFQSLLQSPFVLQSRVSPLPASPRAVAMPMRTHGLNGPVGCSTASGLPEAAPYIPPQATGAVATQGASGRHLVAPTWVGGSGSRSSGGGSGPDGIDHRRQLDVGSIIKSVPLQPLGGQGAATASATLNDTISSDLVGFETGRTFSGLHGISMAATMSAGGTAGLPLLQPRFTTAYETQLRAGMANAAASSGITPSMVNSAYSGLLMAMASERDSNSSGVGMGLLGMASVGTSKLGLDELLERMATASSATSSRLGPTTLDAAAGGVAVMAAVSQGSNPIRSCFSLPPQSISSPSPQPVVDSGCGGLFADDNPLTSGAPTDSAATAASASVAAAATLQASASMGAADTVLGVAAFTAATVPAKRELLANVTERCGEKVGRSSDGGTGGNNSGSLSGAAACRGASLAILPSATAAMTSAAARGSSTACTAVRNVTVSRDSGQIDRREDGIERDLIDKMEQEPNRSLGPGLCAGKRGGIQFGTERERMNEGEHPQNAAVEPAAQTTPDAPIATSLVPLLPCVPTGPPLPDGISIPASEAAGGSSPTATAVQLPLAATTPAVAMPTSAARMLKHGRQRRSHSFHHRSGVSRPRSRLCLQTVGEVLLSQAATEPVKHGSTPAASSRRRWSSMCPSIGNLAVESNDSTGGDVDVASDDFGADVGNCLVKCGDGGGDDSDIHVVPAATSASCAGGGLVSECRFQLDSSSSGGPNSRTRYGGGGAMVLDVRTEHSSSTFTIDEDDLGGTFSGLMGNIEGSGDGAATASVATLSDAAGPLDLAVAIDGCNRRTDVRPGIANSSTTAAAAAQPFAAATKGVEAPYQPPLGGAGGSTSATPAVGQGLMVMNLGRSRKTAKKPPYESKASKMQQRPRDHDGGWGACAANTPVPHEQYCTCGDFGTQEHHSALHLTSTGDLPLAEVMSQHNHRPMVQVEVESLLLPPPVVPGGAIAGVTAPVVLSLPAQPQPDLVTSGGVGSEIGLSNLAAVSPLSFDPWKSGNSAYLNVQASVGSDAVIGAGGGGGGSGTANVPNVTSAPVPACPAAGPAPAPTPVPEAFCATTGSNGAGSGTRNNTFRKSGEIGLPGIKSDGHTLCSPEMVSTANSDFGEGSTNGRDLRLYTLLTPIPTAMATPHLTRRSESGPRGPDSNCAGVGPCTAGSETLSSLKGPHAVVVRALTGIRLHREKVRSYRSNISRGASSYRLAVLPQEVATALAANAAGGRSTSAPPTNASQASSYATLRTMLRDAERGDSSGSRWVSAPRRSASAHSELHDVPEASPLPYDDDPLGRPGGGGVTVATAAAAKVDTPPLNKSFDIELLPLPGSGVITTCSRNRDQSSEYLATASAAANAAPNAVPRALEASYPTSGLLLHPPPLQQPEAPGHRWSLGNTSVVPPRRTSYNNGSSRYAPTAVVAGGPAAAAAAPAWANEQRKSMPPPSVSGRALSSAPPLPPAPSPPVSPSRLICSQSAGSTHHNTTPTAPPPLFAAPAAAPLHSAGPYGTVIPGSYSSVLQLCSSHSLLENPSVTARAPCLSALTWLQSSLACGGPGSLGIVVQELASGGSLRDLRLRLGPPGEAVEMRVLLQLARQVASGLAHLHSQRLVHGDLRAANVLLAPAPEGALGLRAMVSDYGYSRLLLTGRRTLQPRPHGAPTHLAPESWAETSPSRAADIFAFGVLLWELAAGQLPWSGLNLNQIMTKVVLEDLRPPMPEWLPRGYVQLVQACWSRRPQSRPDVAGVRQWLDELLMELPPPPPLSSRLPGADLRSPGSMVLLPYTDGGATVAVSRSDGVASGRTAAAIPMADHIMDFLVAHKPPQPTPCRTTTGSRGWQEFGTAPGCGTGADGIMDKGIAVASSQALPPTPAAAGGRDVELPPFVAIEM</sequence>
<dbReference type="OrthoDB" id="1668230at2759"/>
<name>A0A8J4CST4_9CHLO</name>
<dbReference type="EMBL" id="BNCQ01000009">
    <property type="protein sequence ID" value="GIM01473.1"/>
    <property type="molecule type" value="Genomic_DNA"/>
</dbReference>
<evidence type="ECO:0000259" key="2">
    <source>
        <dbReference type="PROSITE" id="PS50011"/>
    </source>
</evidence>
<proteinExistence type="predicted"/>
<feature type="compositionally biased region" description="Low complexity" evidence="1">
    <location>
        <begin position="1954"/>
        <end position="1967"/>
    </location>
</feature>
<dbReference type="PROSITE" id="PS50011">
    <property type="entry name" value="PROTEIN_KINASE_DOM"/>
    <property type="match status" value="1"/>
</dbReference>
<accession>A0A8J4CST4</accession>
<dbReference type="InterPro" id="IPR051681">
    <property type="entry name" value="Ser/Thr_Kinases-Pseudokinases"/>
</dbReference>
<protein>
    <recommendedName>
        <fullName evidence="2">Protein kinase domain-containing protein</fullName>
    </recommendedName>
</protein>
<feature type="region of interest" description="Disordered" evidence="1">
    <location>
        <begin position="593"/>
        <end position="644"/>
    </location>
</feature>
<evidence type="ECO:0000313" key="5">
    <source>
        <dbReference type="Proteomes" id="UP000747110"/>
    </source>
</evidence>
<dbReference type="GO" id="GO:0005524">
    <property type="term" value="F:ATP binding"/>
    <property type="evidence" value="ECO:0007669"/>
    <property type="project" value="InterPro"/>
</dbReference>
<dbReference type="Gene3D" id="1.10.510.10">
    <property type="entry name" value="Transferase(Phosphotransferase) domain 1"/>
    <property type="match status" value="1"/>
</dbReference>
<gene>
    <name evidence="3" type="ORF">Vretifemale_15852</name>
    <name evidence="4" type="ORF">Vretimale_6254</name>
</gene>
<feature type="region of interest" description="Disordered" evidence="1">
    <location>
        <begin position="1746"/>
        <end position="1771"/>
    </location>
</feature>
<dbReference type="Proteomes" id="UP000747110">
    <property type="component" value="Unassembled WGS sequence"/>
</dbReference>
<comment type="caution">
    <text evidence="3">The sequence shown here is derived from an EMBL/GenBank/DDBJ whole genome shotgun (WGS) entry which is preliminary data.</text>
</comment>
<feature type="compositionally biased region" description="Gly residues" evidence="1">
    <location>
        <begin position="502"/>
        <end position="512"/>
    </location>
</feature>
<feature type="region of interest" description="Disordered" evidence="1">
    <location>
        <begin position="2141"/>
        <end position="2184"/>
    </location>
</feature>
<feature type="region of interest" description="Disordered" evidence="1">
    <location>
        <begin position="2317"/>
        <end position="2376"/>
    </location>
</feature>
<dbReference type="InterPro" id="IPR000719">
    <property type="entry name" value="Prot_kinase_dom"/>
</dbReference>
<dbReference type="PANTHER" id="PTHR44329">
    <property type="entry name" value="SERINE/THREONINE-PROTEIN KINASE TNNI3K-RELATED"/>
    <property type="match status" value="1"/>
</dbReference>
<dbReference type="SUPFAM" id="SSF56112">
    <property type="entry name" value="Protein kinase-like (PK-like)"/>
    <property type="match status" value="1"/>
</dbReference>
<keyword evidence="5" id="KW-1185">Reference proteome</keyword>
<feature type="compositionally biased region" description="Gly residues" evidence="1">
    <location>
        <begin position="982"/>
        <end position="995"/>
    </location>
</feature>
<feature type="region of interest" description="Disordered" evidence="1">
    <location>
        <begin position="838"/>
        <end position="858"/>
    </location>
</feature>
<dbReference type="Proteomes" id="UP000722791">
    <property type="component" value="Unassembled WGS sequence"/>
</dbReference>
<dbReference type="Pfam" id="PF07714">
    <property type="entry name" value="PK_Tyr_Ser-Thr"/>
    <property type="match status" value="1"/>
</dbReference>
<dbReference type="PROSITE" id="PS00109">
    <property type="entry name" value="PROTEIN_KINASE_TYR"/>
    <property type="match status" value="1"/>
</dbReference>
<evidence type="ECO:0000313" key="4">
    <source>
        <dbReference type="EMBL" id="GIM01473.1"/>
    </source>
</evidence>
<dbReference type="InterPro" id="IPR001245">
    <property type="entry name" value="Ser-Thr/Tyr_kinase_cat_dom"/>
</dbReference>
<feature type="region of interest" description="Disordered" evidence="1">
    <location>
        <begin position="979"/>
        <end position="1001"/>
    </location>
</feature>